<comment type="similarity">
    <text evidence="2">Belongs to the threonine synthase family.</text>
</comment>
<evidence type="ECO:0000313" key="8">
    <source>
        <dbReference type="Proteomes" id="UP000190409"/>
    </source>
</evidence>
<evidence type="ECO:0000256" key="2">
    <source>
        <dbReference type="ARBA" id="ARBA00005517"/>
    </source>
</evidence>
<evidence type="ECO:0000256" key="3">
    <source>
        <dbReference type="ARBA" id="ARBA00022898"/>
    </source>
</evidence>
<dbReference type="GO" id="GO:0009088">
    <property type="term" value="P:threonine biosynthetic process"/>
    <property type="evidence" value="ECO:0007669"/>
    <property type="project" value="UniProtKB-UniRule"/>
</dbReference>
<evidence type="ECO:0000313" key="7">
    <source>
        <dbReference type="EMBL" id="OOL80704.1"/>
    </source>
</evidence>
<dbReference type="GO" id="GO:0005737">
    <property type="term" value="C:cytoplasm"/>
    <property type="evidence" value="ECO:0007669"/>
    <property type="project" value="TreeGrafter"/>
</dbReference>
<proteinExistence type="inferred from homology"/>
<dbReference type="Pfam" id="PF14821">
    <property type="entry name" value="Thr_synth_N"/>
    <property type="match status" value="1"/>
</dbReference>
<evidence type="ECO:0000256" key="1">
    <source>
        <dbReference type="ARBA" id="ARBA00001933"/>
    </source>
</evidence>
<dbReference type="InterPro" id="IPR004450">
    <property type="entry name" value="Thr_synthase-like"/>
</dbReference>
<dbReference type="InterPro" id="IPR037158">
    <property type="entry name" value="Thr_synth_N_sf"/>
</dbReference>
<dbReference type="PANTHER" id="PTHR43515">
    <property type="entry name" value="THREONINE SYNTHASE-LIKE 1"/>
    <property type="match status" value="1"/>
</dbReference>
<protein>
    <recommendedName>
        <fullName evidence="4">Threonine synthase</fullName>
        <ecNumber evidence="4">4.2.3.1</ecNumber>
    </recommendedName>
</protein>
<name>A0A1S8KLT4_9LACT</name>
<dbReference type="NCBIfam" id="TIGR00260">
    <property type="entry name" value="thrC"/>
    <property type="match status" value="1"/>
</dbReference>
<dbReference type="InterPro" id="IPR029144">
    <property type="entry name" value="Thr_synth_N"/>
</dbReference>
<dbReference type="Gene3D" id="3.90.1380.10">
    <property type="entry name" value="Threonine synthase, N-terminal domain"/>
    <property type="match status" value="1"/>
</dbReference>
<dbReference type="Proteomes" id="UP000190409">
    <property type="component" value="Unassembled WGS sequence"/>
</dbReference>
<accession>A0A1S8KLT4</accession>
<comment type="caution">
    <text evidence="7">The sequence shown here is derived from an EMBL/GenBank/DDBJ whole genome shotgun (WGS) entry which is preliminary data.</text>
</comment>
<reference evidence="7 8" key="1">
    <citation type="submission" date="2017-01" db="EMBL/GenBank/DDBJ databases">
        <title>Complete Genome Sequence of Dolosigranulum pigrum isolated from a Patient with interstitial lung disease.</title>
        <authorList>
            <person name="Mukhopadhyay R."/>
            <person name="Joaquin J."/>
            <person name="Hogue R."/>
            <person name="Fitzgerald S."/>
            <person name="Jospin G."/>
            <person name="Eisen J.A."/>
            <person name="Chaturvedi V."/>
        </authorList>
    </citation>
    <scope>NUCLEOTIDE SEQUENCE [LARGE SCALE GENOMIC DNA]</scope>
    <source>
        <strain evidence="7 8">15S00348</strain>
    </source>
</reference>
<dbReference type="PANTHER" id="PTHR43515:SF1">
    <property type="entry name" value="THREONINE SYNTHASE-LIKE 1"/>
    <property type="match status" value="1"/>
</dbReference>
<dbReference type="EC" id="4.2.3.1" evidence="4"/>
<sequence>MYYQSTRGHQDKITGSQAVIKGMSEDGGLFVPQKFPQLSWENVRGKAYPELVKIILSLYFPEFTEDQLNRIVRHYNKKFTNEFAPVRSFGKRSFLELYHGPTASFKDMALTVLAEIVSVSHEVNNLASDILVLVATSGDTGSAALHGFAGQEHAHINVFYPTNGVSEIQMRQMEAVNQPGAVTYAIEGNFDDAQKTVKELFSDSAIKALASDKKINIMTANSINIARLISQIAYYFYSYDQLVNTGVIKAGESIDIAVPTGNFGDILAGIYAKQMGLPIEGAICASNSNNVLTDFFYTGVYNTNRDFVKTYSPSMDILISSNLERFLHLISSGNSQMIKEAYSALNQTGQFTWSEGFPEYLQADFSNDEQTLQGIQEVFVTDKYLIDPHTAVAYQASKLSTRHCLVVSTASPYKFVDPVLQAIQLETSGTLQEKIYRLAEVTGTTIPESIVAIANADIQPKHIIDKTEIKDRVKELLEKR</sequence>
<evidence type="ECO:0000256" key="4">
    <source>
        <dbReference type="NCBIfam" id="TIGR00260"/>
    </source>
</evidence>
<dbReference type="GO" id="GO:0004795">
    <property type="term" value="F:threonine synthase activity"/>
    <property type="evidence" value="ECO:0007669"/>
    <property type="project" value="UniProtKB-UniRule"/>
</dbReference>
<dbReference type="InterPro" id="IPR036052">
    <property type="entry name" value="TrpB-like_PALP_sf"/>
</dbReference>
<dbReference type="EMBL" id="MUYF01000003">
    <property type="protein sequence ID" value="OOL80704.1"/>
    <property type="molecule type" value="Genomic_DNA"/>
</dbReference>
<feature type="modified residue" description="N6-(pyridoxal phosphate)lysine" evidence="5">
    <location>
        <position position="106"/>
    </location>
</feature>
<organism evidence="7 8">
    <name type="scientific">Dolosigranulum pigrum</name>
    <dbReference type="NCBI Taxonomy" id="29394"/>
    <lineage>
        <taxon>Bacteria</taxon>
        <taxon>Bacillati</taxon>
        <taxon>Bacillota</taxon>
        <taxon>Bacilli</taxon>
        <taxon>Lactobacillales</taxon>
        <taxon>Carnobacteriaceae</taxon>
        <taxon>Dolosigranulum</taxon>
    </lineage>
</organism>
<dbReference type="SUPFAM" id="SSF53686">
    <property type="entry name" value="Tryptophan synthase beta subunit-like PLP-dependent enzymes"/>
    <property type="match status" value="1"/>
</dbReference>
<keyword evidence="3 5" id="KW-0663">Pyridoxal phosphate</keyword>
<evidence type="ECO:0000256" key="5">
    <source>
        <dbReference type="PIRSR" id="PIRSR604450-51"/>
    </source>
</evidence>
<gene>
    <name evidence="7" type="ORF">BWX42_01920</name>
</gene>
<feature type="domain" description="Threonine synthase N-terminal" evidence="6">
    <location>
        <begin position="3"/>
        <end position="73"/>
    </location>
</feature>
<comment type="cofactor">
    <cofactor evidence="1 5">
        <name>pyridoxal 5'-phosphate</name>
        <dbReference type="ChEBI" id="CHEBI:597326"/>
    </cofactor>
</comment>
<dbReference type="AlphaFoldDB" id="A0A1S8KLT4"/>
<dbReference type="Gene3D" id="3.40.50.1100">
    <property type="match status" value="2"/>
</dbReference>
<evidence type="ECO:0000259" key="6">
    <source>
        <dbReference type="Pfam" id="PF14821"/>
    </source>
</evidence>